<evidence type="ECO:0000313" key="3">
    <source>
        <dbReference type="Proteomes" id="UP000583266"/>
    </source>
</evidence>
<organism evidence="2 3">
    <name type="scientific">Chitinophaga fulva</name>
    <dbReference type="NCBI Taxonomy" id="2728842"/>
    <lineage>
        <taxon>Bacteria</taxon>
        <taxon>Pseudomonadati</taxon>
        <taxon>Bacteroidota</taxon>
        <taxon>Chitinophagia</taxon>
        <taxon>Chitinophagales</taxon>
        <taxon>Chitinophagaceae</taxon>
        <taxon>Chitinophaga</taxon>
    </lineage>
</organism>
<dbReference type="RefSeq" id="WP_169225681.1">
    <property type="nucleotide sequence ID" value="NZ_JABBGC010000001.1"/>
</dbReference>
<comment type="similarity">
    <text evidence="1">Belongs to the OsmC/Ohr family.</text>
</comment>
<dbReference type="SUPFAM" id="SSF82784">
    <property type="entry name" value="OsmC-like"/>
    <property type="match status" value="1"/>
</dbReference>
<dbReference type="Pfam" id="PF02566">
    <property type="entry name" value="OsmC"/>
    <property type="match status" value="1"/>
</dbReference>
<dbReference type="InterPro" id="IPR036102">
    <property type="entry name" value="OsmC/Ohrsf"/>
</dbReference>
<name>A0A848GSB5_9BACT</name>
<dbReference type="InterPro" id="IPR015946">
    <property type="entry name" value="KH_dom-like_a/b"/>
</dbReference>
<protein>
    <submittedName>
        <fullName evidence="2">Organic hydroperoxide resistance protein</fullName>
    </submittedName>
</protein>
<dbReference type="PANTHER" id="PTHR33797:SF2">
    <property type="entry name" value="ORGANIC HYDROPEROXIDE RESISTANCE PROTEIN-LIKE"/>
    <property type="match status" value="1"/>
</dbReference>
<dbReference type="Proteomes" id="UP000583266">
    <property type="component" value="Unassembled WGS sequence"/>
</dbReference>
<dbReference type="GO" id="GO:0006979">
    <property type="term" value="P:response to oxidative stress"/>
    <property type="evidence" value="ECO:0007669"/>
    <property type="project" value="InterPro"/>
</dbReference>
<proteinExistence type="inferred from homology"/>
<dbReference type="InterPro" id="IPR019953">
    <property type="entry name" value="OHR"/>
</dbReference>
<gene>
    <name evidence="2" type="ORF">HHL17_15980</name>
</gene>
<evidence type="ECO:0000256" key="1">
    <source>
        <dbReference type="ARBA" id="ARBA00007378"/>
    </source>
</evidence>
<dbReference type="PANTHER" id="PTHR33797">
    <property type="entry name" value="ORGANIC HYDROPEROXIDE RESISTANCE PROTEIN-LIKE"/>
    <property type="match status" value="1"/>
</dbReference>
<sequence>MNNSNTVAIEKVLYTAQTRTTGGREGNAKSNDGRLDILLSPPGTSGAGTNPEQLFAAGWSACYIGALGLAAKKLGTALPQDTLVDAAVDLGTTDGAYFLQARLLVHLPGVAPELAQQLVDLAHQTCPYSKAIKGNINVTTNII</sequence>
<dbReference type="EMBL" id="JABBGC010000001">
    <property type="protein sequence ID" value="NML38708.1"/>
    <property type="molecule type" value="Genomic_DNA"/>
</dbReference>
<dbReference type="NCBIfam" id="TIGR03561">
    <property type="entry name" value="organ_hyd_perox"/>
    <property type="match status" value="1"/>
</dbReference>
<dbReference type="Gene3D" id="2.20.25.10">
    <property type="match status" value="1"/>
</dbReference>
<dbReference type="Gene3D" id="3.30.300.20">
    <property type="match status" value="1"/>
</dbReference>
<dbReference type="InterPro" id="IPR003718">
    <property type="entry name" value="OsmC/Ohr_fam"/>
</dbReference>
<reference evidence="2 3" key="1">
    <citation type="submission" date="2020-04" db="EMBL/GenBank/DDBJ databases">
        <title>Chitinophaga sp. G-6-1-13 sp. nov., isolated from soil.</title>
        <authorList>
            <person name="Dahal R.H."/>
            <person name="Chaudhary D.K."/>
        </authorList>
    </citation>
    <scope>NUCLEOTIDE SEQUENCE [LARGE SCALE GENOMIC DNA]</scope>
    <source>
        <strain evidence="2 3">G-6-1-13</strain>
    </source>
</reference>
<accession>A0A848GSB5</accession>
<comment type="caution">
    <text evidence="2">The sequence shown here is derived from an EMBL/GenBank/DDBJ whole genome shotgun (WGS) entry which is preliminary data.</text>
</comment>
<keyword evidence="3" id="KW-1185">Reference proteome</keyword>
<dbReference type="AlphaFoldDB" id="A0A848GSB5"/>
<evidence type="ECO:0000313" key="2">
    <source>
        <dbReference type="EMBL" id="NML38708.1"/>
    </source>
</evidence>